<feature type="transmembrane region" description="Helical" evidence="10">
    <location>
        <begin position="30"/>
        <end position="52"/>
    </location>
</feature>
<keyword evidence="8" id="KW-0902">Two-component regulatory system</keyword>
<keyword evidence="6" id="KW-0418">Kinase</keyword>
<evidence type="ECO:0000256" key="7">
    <source>
        <dbReference type="ARBA" id="ARBA00022840"/>
    </source>
</evidence>
<evidence type="ECO:0000256" key="8">
    <source>
        <dbReference type="ARBA" id="ARBA00023012"/>
    </source>
</evidence>
<dbReference type="RefSeq" id="WP_077867015.1">
    <property type="nucleotide sequence ID" value="NZ_LZYZ01000008.1"/>
</dbReference>
<dbReference type="SMART" id="SM00387">
    <property type="entry name" value="HATPase_c"/>
    <property type="match status" value="1"/>
</dbReference>
<organism evidence="13 14">
    <name type="scientific">Clostridium saccharobutylicum</name>
    <dbReference type="NCBI Taxonomy" id="169679"/>
    <lineage>
        <taxon>Bacteria</taxon>
        <taxon>Bacillati</taxon>
        <taxon>Bacillota</taxon>
        <taxon>Clostridia</taxon>
        <taxon>Eubacteriales</taxon>
        <taxon>Clostridiaceae</taxon>
        <taxon>Clostridium</taxon>
    </lineage>
</organism>
<dbReference type="PROSITE" id="PS50109">
    <property type="entry name" value="HIS_KIN"/>
    <property type="match status" value="1"/>
</dbReference>
<comment type="catalytic activity">
    <reaction evidence="1">
        <text>ATP + protein L-histidine = ADP + protein N-phospho-L-histidine.</text>
        <dbReference type="EC" id="2.7.13.3"/>
    </reaction>
</comment>
<dbReference type="EC" id="2.7.13.3" evidence="2"/>
<dbReference type="Pfam" id="PF00512">
    <property type="entry name" value="HisKA"/>
    <property type="match status" value="1"/>
</dbReference>
<evidence type="ECO:0000259" key="12">
    <source>
        <dbReference type="PROSITE" id="PS50113"/>
    </source>
</evidence>
<dbReference type="InterPro" id="IPR000014">
    <property type="entry name" value="PAS"/>
</dbReference>
<dbReference type="PROSITE" id="PS50113">
    <property type="entry name" value="PAC"/>
    <property type="match status" value="1"/>
</dbReference>
<dbReference type="FunFam" id="3.30.565.10:FF:000037">
    <property type="entry name" value="Hybrid sensor histidine kinase/response regulator"/>
    <property type="match status" value="1"/>
</dbReference>
<dbReference type="CDD" id="cd00082">
    <property type="entry name" value="HisKA"/>
    <property type="match status" value="1"/>
</dbReference>
<dbReference type="EMBL" id="LZYZ01000008">
    <property type="protein sequence ID" value="OOM07486.1"/>
    <property type="molecule type" value="Genomic_DNA"/>
</dbReference>
<evidence type="ECO:0000256" key="9">
    <source>
        <dbReference type="SAM" id="Coils"/>
    </source>
</evidence>
<evidence type="ECO:0000256" key="2">
    <source>
        <dbReference type="ARBA" id="ARBA00012438"/>
    </source>
</evidence>
<dbReference type="SUPFAM" id="SSF55785">
    <property type="entry name" value="PYP-like sensor domain (PAS domain)"/>
    <property type="match status" value="1"/>
</dbReference>
<dbReference type="Gene3D" id="3.30.565.10">
    <property type="entry name" value="Histidine kinase-like ATPase, C-terminal domain"/>
    <property type="match status" value="1"/>
</dbReference>
<evidence type="ECO:0000313" key="14">
    <source>
        <dbReference type="Proteomes" id="UP000191154"/>
    </source>
</evidence>
<keyword evidence="7" id="KW-0067">ATP-binding</keyword>
<feature type="transmembrane region" description="Helical" evidence="10">
    <location>
        <begin position="130"/>
        <end position="149"/>
    </location>
</feature>
<dbReference type="Gene3D" id="3.30.450.20">
    <property type="entry name" value="PAS domain"/>
    <property type="match status" value="2"/>
</dbReference>
<dbReference type="PANTHER" id="PTHR43047">
    <property type="entry name" value="TWO-COMPONENT HISTIDINE PROTEIN KINASE"/>
    <property type="match status" value="1"/>
</dbReference>
<dbReference type="Pfam" id="PF13426">
    <property type="entry name" value="PAS_9"/>
    <property type="match status" value="1"/>
</dbReference>
<dbReference type="InterPro" id="IPR036097">
    <property type="entry name" value="HisK_dim/P_sf"/>
</dbReference>
<protein>
    <recommendedName>
        <fullName evidence="2">histidine kinase</fullName>
        <ecNumber evidence="2">2.7.13.3</ecNumber>
    </recommendedName>
</protein>
<evidence type="ECO:0000313" key="13">
    <source>
        <dbReference type="EMBL" id="OOM07486.1"/>
    </source>
</evidence>
<feature type="domain" description="Histidine kinase" evidence="11">
    <location>
        <begin position="547"/>
        <end position="770"/>
    </location>
</feature>
<dbReference type="GO" id="GO:0005886">
    <property type="term" value="C:plasma membrane"/>
    <property type="evidence" value="ECO:0007669"/>
    <property type="project" value="TreeGrafter"/>
</dbReference>
<dbReference type="Gene3D" id="1.10.287.130">
    <property type="match status" value="1"/>
</dbReference>
<dbReference type="InterPro" id="IPR004358">
    <property type="entry name" value="Sig_transdc_His_kin-like_C"/>
</dbReference>
<keyword evidence="3" id="KW-0597">Phosphoprotein</keyword>
<dbReference type="InterPro" id="IPR003661">
    <property type="entry name" value="HisK_dim/P_dom"/>
</dbReference>
<dbReference type="InterPro" id="IPR003594">
    <property type="entry name" value="HATPase_dom"/>
</dbReference>
<feature type="coiled-coil region" evidence="9">
    <location>
        <begin position="256"/>
        <end position="283"/>
    </location>
</feature>
<feature type="transmembrane region" description="Helical" evidence="10">
    <location>
        <begin position="64"/>
        <end position="85"/>
    </location>
</feature>
<dbReference type="InterPro" id="IPR033425">
    <property type="entry name" value="MASE3"/>
</dbReference>
<name>A0A1S8MTI4_CLOSA</name>
<dbReference type="Proteomes" id="UP000191154">
    <property type="component" value="Unassembled WGS sequence"/>
</dbReference>
<dbReference type="SUPFAM" id="SSF55874">
    <property type="entry name" value="ATPase domain of HSP90 chaperone/DNA topoisomerase II/histidine kinase"/>
    <property type="match status" value="1"/>
</dbReference>
<dbReference type="CDD" id="cd16922">
    <property type="entry name" value="HATPase_EvgS-ArcB-TorS-like"/>
    <property type="match status" value="1"/>
</dbReference>
<dbReference type="InterPro" id="IPR000700">
    <property type="entry name" value="PAS-assoc_C"/>
</dbReference>
<dbReference type="GO" id="GO:0005524">
    <property type="term" value="F:ATP binding"/>
    <property type="evidence" value="ECO:0007669"/>
    <property type="project" value="UniProtKB-KW"/>
</dbReference>
<dbReference type="STRING" id="169679.CSACC_32520"/>
<keyword evidence="5" id="KW-0547">Nucleotide-binding</keyword>
<feature type="transmembrane region" description="Helical" evidence="10">
    <location>
        <begin position="7"/>
        <end position="24"/>
    </location>
</feature>
<dbReference type="PANTHER" id="PTHR43047:SF72">
    <property type="entry name" value="OSMOSENSING HISTIDINE PROTEIN KINASE SLN1"/>
    <property type="match status" value="1"/>
</dbReference>
<feature type="domain" description="PAC" evidence="12">
    <location>
        <begin position="480"/>
        <end position="536"/>
    </location>
</feature>
<dbReference type="GO" id="GO:0009927">
    <property type="term" value="F:histidine phosphotransfer kinase activity"/>
    <property type="evidence" value="ECO:0007669"/>
    <property type="project" value="TreeGrafter"/>
</dbReference>
<keyword evidence="4 13" id="KW-0808">Transferase</keyword>
<accession>A0A1S8MTI4</accession>
<keyword evidence="9" id="KW-0175">Coiled coil</keyword>
<dbReference type="InterPro" id="IPR035965">
    <property type="entry name" value="PAS-like_dom_sf"/>
</dbReference>
<dbReference type="PRINTS" id="PR00344">
    <property type="entry name" value="BCTRLSENSOR"/>
</dbReference>
<dbReference type="InterPro" id="IPR036890">
    <property type="entry name" value="HATPase_C_sf"/>
</dbReference>
<feature type="transmembrane region" description="Helical" evidence="10">
    <location>
        <begin position="169"/>
        <end position="187"/>
    </location>
</feature>
<dbReference type="SUPFAM" id="SSF47384">
    <property type="entry name" value="Homodimeric domain of signal transducing histidine kinase"/>
    <property type="match status" value="1"/>
</dbReference>
<proteinExistence type="predicted"/>
<reference evidence="13 14" key="1">
    <citation type="submission" date="2016-05" db="EMBL/GenBank/DDBJ databases">
        <title>Microbial solvent formation.</title>
        <authorList>
            <person name="Poehlein A."/>
            <person name="Montoya Solano J.D."/>
            <person name="Flitsch S."/>
            <person name="Krabben P."/>
            <person name="Duerre P."/>
            <person name="Daniel R."/>
        </authorList>
    </citation>
    <scope>NUCLEOTIDE SEQUENCE [LARGE SCALE GENOMIC DNA]</scope>
    <source>
        <strain evidence="13 14">L1-8</strain>
    </source>
</reference>
<dbReference type="Pfam" id="PF02518">
    <property type="entry name" value="HATPase_c"/>
    <property type="match status" value="1"/>
</dbReference>
<evidence type="ECO:0000256" key="5">
    <source>
        <dbReference type="ARBA" id="ARBA00022741"/>
    </source>
</evidence>
<keyword evidence="10" id="KW-1133">Transmembrane helix</keyword>
<evidence type="ECO:0000256" key="1">
    <source>
        <dbReference type="ARBA" id="ARBA00000085"/>
    </source>
</evidence>
<dbReference type="InterPro" id="IPR005467">
    <property type="entry name" value="His_kinase_dom"/>
</dbReference>
<keyword evidence="10" id="KW-0472">Membrane</keyword>
<keyword evidence="10" id="KW-0812">Transmembrane</keyword>
<dbReference type="AlphaFoldDB" id="A0A1S8MTI4"/>
<sequence>MSGYQKKILQTIIVLFIAVVLYLTSLYDYLLFHSFAELFSITIGFTLFIIAWNSRDFSQQHFDYLIFIGIVYMFVSFLDLLHTLSYNGMNIFKDYGFYANQLCTGARYLESISLLVPFICMHFKKHLRPYLIFIIYTIITSTIIASIFYFKVFPICFIDGKGQTQFKIISEYLICLILILDTVLLIKNKHKFDDKVYKYLFWSLIFAIVSEFEFTLYTSSYGFSNLLGHYFKILSFYFIYKAVVVTCITEPYQTIFKELTDKEKSINNQKEELEAIMENMSDELIICDKNGEPTMINKTLKKQPFFNCTELTNLKNILKEAEYFDIDGNLILFENLPLLRVGMGERISNYRIDCKINNYIVRREVSGAPIYDNEGNFIAGVVVGRDISDRLKNEENLLLKAQYDLLNRTIENLDLAYNIISYPDFKITYMNNKVYDDLKEYIWNATSLSSSVGKKFFEVFKYNMDEKAKVISNIKYLIEKNGSYYFLNRKHVVDGEEKFFKVIFQPLFDINKKITEIVVIAIDITEEIKAKNKIEKALKIQDEIFANVSHELKTPLNVIFSTNQLMELYSKDHLLEANKEKISKSINIIKQNCYRFTKLINNIVDISKMDSGFFKLNLSNENIVESIEDIVQSVSEYIKGKGLNIIFDTNIEEKIIAFDPEKIERIILNLISNAIKFTNLGGMIFIELIDKDDTIEILVKDTGIGMDKKHLNNIFKRFHQIDKSLSRNAEGSGIGLSLVKSLVKLHGGEISVDSEVGKGSTFKIELPAKTVEDIEVIDKIKSTNNKIEMINIEFSDIYSI</sequence>
<comment type="caution">
    <text evidence="13">The sequence shown here is derived from an EMBL/GenBank/DDBJ whole genome shotgun (WGS) entry which is preliminary data.</text>
</comment>
<dbReference type="SMART" id="SM00388">
    <property type="entry name" value="HisKA"/>
    <property type="match status" value="1"/>
</dbReference>
<dbReference type="Pfam" id="PF17159">
    <property type="entry name" value="MASE3"/>
    <property type="match status" value="1"/>
</dbReference>
<evidence type="ECO:0000256" key="3">
    <source>
        <dbReference type="ARBA" id="ARBA00022553"/>
    </source>
</evidence>
<gene>
    <name evidence="13" type="primary">phoR_18</name>
    <name evidence="13" type="ORF">CLOSAC_40160</name>
</gene>
<evidence type="ECO:0000256" key="10">
    <source>
        <dbReference type="SAM" id="Phobius"/>
    </source>
</evidence>
<feature type="transmembrane region" description="Helical" evidence="10">
    <location>
        <begin position="199"/>
        <end position="217"/>
    </location>
</feature>
<feature type="transmembrane region" description="Helical" evidence="10">
    <location>
        <begin position="105"/>
        <end position="123"/>
    </location>
</feature>
<evidence type="ECO:0000259" key="11">
    <source>
        <dbReference type="PROSITE" id="PS50109"/>
    </source>
</evidence>
<evidence type="ECO:0000256" key="6">
    <source>
        <dbReference type="ARBA" id="ARBA00022777"/>
    </source>
</evidence>
<evidence type="ECO:0000256" key="4">
    <source>
        <dbReference type="ARBA" id="ARBA00022679"/>
    </source>
</evidence>
<dbReference type="GO" id="GO:0000155">
    <property type="term" value="F:phosphorelay sensor kinase activity"/>
    <property type="evidence" value="ECO:0007669"/>
    <property type="project" value="InterPro"/>
</dbReference>